<keyword evidence="1" id="KW-0812">Transmembrane</keyword>
<evidence type="ECO:0000259" key="2">
    <source>
        <dbReference type="Pfam" id="PF11970"/>
    </source>
</evidence>
<dbReference type="InterPro" id="IPR022596">
    <property type="entry name" value="GPR1/2/3_C"/>
</dbReference>
<organism evidence="3 4">
    <name type="scientific">Glarea lozoyensis (strain ATCC 74030 / MF5533)</name>
    <dbReference type="NCBI Taxonomy" id="1104152"/>
    <lineage>
        <taxon>Eukaryota</taxon>
        <taxon>Fungi</taxon>
        <taxon>Dikarya</taxon>
        <taxon>Ascomycota</taxon>
        <taxon>Pezizomycotina</taxon>
        <taxon>Leotiomycetes</taxon>
        <taxon>Helotiales</taxon>
        <taxon>Helotiaceae</taxon>
        <taxon>Glarea</taxon>
    </lineage>
</organism>
<protein>
    <recommendedName>
        <fullName evidence="2">G protein-coupled receptor GPR1/2/3 C-terminal domain-containing protein</fullName>
    </recommendedName>
</protein>
<dbReference type="HOGENOM" id="CLU_1354728_0_0_1"/>
<reference evidence="3 4" key="1">
    <citation type="journal article" date="2012" name="Eukaryot. Cell">
        <title>Genome sequence of the fungus Glarea lozoyensis: the first genome sequence of a species from the Helotiaceae family.</title>
        <authorList>
            <person name="Youssar L."/>
            <person name="Gruening B.A."/>
            <person name="Erxleben A."/>
            <person name="Guenther S."/>
            <person name="Huettel W."/>
        </authorList>
    </citation>
    <scope>NUCLEOTIDE SEQUENCE [LARGE SCALE GENOMIC DNA]</scope>
    <source>
        <strain evidence="4">ATCC 74030 / MF5533</strain>
    </source>
</reference>
<comment type="caution">
    <text evidence="3">The sequence shown here is derived from an EMBL/GenBank/DDBJ whole genome shotgun (WGS) entry which is preliminary data.</text>
</comment>
<evidence type="ECO:0000256" key="1">
    <source>
        <dbReference type="SAM" id="Phobius"/>
    </source>
</evidence>
<proteinExistence type="predicted"/>
<keyword evidence="1" id="KW-1133">Transmembrane helix</keyword>
<name>H0ELE1_GLAL7</name>
<dbReference type="EMBL" id="AGUE01000076">
    <property type="protein sequence ID" value="EHL00660.1"/>
    <property type="molecule type" value="Genomic_DNA"/>
</dbReference>
<evidence type="ECO:0000313" key="4">
    <source>
        <dbReference type="Proteomes" id="UP000005446"/>
    </source>
</evidence>
<accession>H0ELE1</accession>
<gene>
    <name evidence="3" type="ORF">M7I_3404</name>
</gene>
<feature type="transmembrane region" description="Helical" evidence="1">
    <location>
        <begin position="84"/>
        <end position="107"/>
    </location>
</feature>
<feature type="transmembrane region" description="Helical" evidence="1">
    <location>
        <begin position="54"/>
        <end position="72"/>
    </location>
</feature>
<evidence type="ECO:0000313" key="3">
    <source>
        <dbReference type="EMBL" id="EHL00660.1"/>
    </source>
</evidence>
<keyword evidence="4" id="KW-1185">Reference proteome</keyword>
<dbReference type="InParanoid" id="H0ELE1"/>
<feature type="domain" description="G protein-coupled receptor GPR1/2/3 C-terminal" evidence="2">
    <location>
        <begin position="44"/>
        <end position="111"/>
    </location>
</feature>
<dbReference type="OrthoDB" id="100006at2759"/>
<keyword evidence="1" id="KW-0472">Membrane</keyword>
<dbReference type="AlphaFoldDB" id="H0ELE1"/>
<dbReference type="Pfam" id="PF11970">
    <property type="entry name" value="GPR_Gpa2_C"/>
    <property type="match status" value="1"/>
</dbReference>
<dbReference type="Proteomes" id="UP000005446">
    <property type="component" value="Unassembled WGS sequence"/>
</dbReference>
<sequence>MVILLGLDSRWTYTRADEIFRPCWALGTTTTIVSQTINDPFAVSRQKILRTARYMIVYPIAYIILTLPLAAGRVASMTGRKPPLMFFCVAGAMMASCGFVDVALYIYTRKALSLFDLFLISVNLPWFTSPKLIDHNLLPSSINTQPHKIRPTIMPRHIQKASRKDRRIEIQNLVHNSFLCRLKWFTQHTTIRPNNSGCAAAR</sequence>